<keyword evidence="1" id="KW-0472">Membrane</keyword>
<name>A0A915DKW7_9BILA</name>
<feature type="transmembrane region" description="Helical" evidence="1">
    <location>
        <begin position="66"/>
        <end position="85"/>
    </location>
</feature>
<evidence type="ECO:0000313" key="3">
    <source>
        <dbReference type="WBParaSite" id="jg21135"/>
    </source>
</evidence>
<feature type="transmembrane region" description="Helical" evidence="1">
    <location>
        <begin position="25"/>
        <end position="46"/>
    </location>
</feature>
<dbReference type="AlphaFoldDB" id="A0A915DKW7"/>
<dbReference type="Proteomes" id="UP000887574">
    <property type="component" value="Unplaced"/>
</dbReference>
<reference evidence="3" key="1">
    <citation type="submission" date="2022-11" db="UniProtKB">
        <authorList>
            <consortium name="WormBaseParasite"/>
        </authorList>
    </citation>
    <scope>IDENTIFICATION</scope>
</reference>
<organism evidence="2 3">
    <name type="scientific">Ditylenchus dipsaci</name>
    <dbReference type="NCBI Taxonomy" id="166011"/>
    <lineage>
        <taxon>Eukaryota</taxon>
        <taxon>Metazoa</taxon>
        <taxon>Ecdysozoa</taxon>
        <taxon>Nematoda</taxon>
        <taxon>Chromadorea</taxon>
        <taxon>Rhabditida</taxon>
        <taxon>Tylenchina</taxon>
        <taxon>Tylenchomorpha</taxon>
        <taxon>Sphaerularioidea</taxon>
        <taxon>Anguinidae</taxon>
        <taxon>Anguininae</taxon>
        <taxon>Ditylenchus</taxon>
    </lineage>
</organism>
<accession>A0A915DKW7</accession>
<protein>
    <submittedName>
        <fullName evidence="3">G-protein coupled receptors family 1 profile domain-containing protein</fullName>
    </submittedName>
</protein>
<feature type="transmembrane region" description="Helical" evidence="1">
    <location>
        <begin position="97"/>
        <end position="116"/>
    </location>
</feature>
<evidence type="ECO:0000256" key="1">
    <source>
        <dbReference type="SAM" id="Phobius"/>
    </source>
</evidence>
<keyword evidence="1" id="KW-1133">Transmembrane helix</keyword>
<keyword evidence="1" id="KW-0812">Transmembrane</keyword>
<proteinExistence type="predicted"/>
<keyword evidence="2" id="KW-1185">Reference proteome</keyword>
<sequence>MSVVNGSSAALSAVLDLPYLPYLNLSWAISSLVCQFTTIAAMSFLLYCAYSKGSHLKTNSLSNSMLVYLIYHITFCVLCIPYHLPIFMKFIPATSRIVISVQLSNYIAIPVGLYYYHSPLPVFFLTVDRCLVLTFPFHYNKRAQKYFLFAAIYTIVSLGSINFTAFILTSQMNESQSFFIN</sequence>
<feature type="transmembrane region" description="Helical" evidence="1">
    <location>
        <begin position="146"/>
        <end position="168"/>
    </location>
</feature>
<evidence type="ECO:0000313" key="2">
    <source>
        <dbReference type="Proteomes" id="UP000887574"/>
    </source>
</evidence>
<dbReference type="WBParaSite" id="jg21135">
    <property type="protein sequence ID" value="jg21135"/>
    <property type="gene ID" value="jg21135"/>
</dbReference>